<proteinExistence type="predicted"/>
<dbReference type="GO" id="GO:0004475">
    <property type="term" value="F:mannose-1-phosphate guanylyltransferase (GTP) activity"/>
    <property type="evidence" value="ECO:0007669"/>
    <property type="project" value="TreeGrafter"/>
</dbReference>
<keyword evidence="3" id="KW-0808">Transferase</keyword>
<reference evidence="3" key="1">
    <citation type="submission" date="2020-04" db="EMBL/GenBank/DDBJ databases">
        <authorList>
            <person name="Zhang T."/>
        </authorList>
    </citation>
    <scope>NUCLEOTIDE SEQUENCE</scope>
    <source>
        <strain evidence="3">HKST-UBA14</strain>
    </source>
</reference>
<organism evidence="3 4">
    <name type="scientific">Candidatus Dojkabacteria bacterium</name>
    <dbReference type="NCBI Taxonomy" id="2099670"/>
    <lineage>
        <taxon>Bacteria</taxon>
        <taxon>Candidatus Dojkabacteria</taxon>
    </lineage>
</organism>
<comment type="caution">
    <text evidence="3">The sequence shown here is derived from an EMBL/GenBank/DDBJ whole genome shotgun (WGS) entry which is preliminary data.</text>
</comment>
<feature type="domain" description="MannoseP isomerase/GMP-like beta-helix" evidence="2">
    <location>
        <begin position="224"/>
        <end position="279"/>
    </location>
</feature>
<feature type="non-terminal residue" evidence="3">
    <location>
        <position position="1"/>
    </location>
</feature>
<dbReference type="Gene3D" id="3.90.550.10">
    <property type="entry name" value="Spore Coat Polysaccharide Biosynthesis Protein SpsA, Chain A"/>
    <property type="match status" value="1"/>
</dbReference>
<dbReference type="GO" id="GO:0009298">
    <property type="term" value="P:GDP-mannose biosynthetic process"/>
    <property type="evidence" value="ECO:0007669"/>
    <property type="project" value="TreeGrafter"/>
</dbReference>
<dbReference type="AlphaFoldDB" id="A0A955L4J6"/>
<dbReference type="SUPFAM" id="SSF159283">
    <property type="entry name" value="Guanosine diphospho-D-mannose pyrophosphorylase/mannose-6-phosphate isomerase linker domain"/>
    <property type="match status" value="1"/>
</dbReference>
<dbReference type="Pfam" id="PF22640">
    <property type="entry name" value="ManC_GMP_beta-helix"/>
    <property type="match status" value="1"/>
</dbReference>
<evidence type="ECO:0000313" key="4">
    <source>
        <dbReference type="Proteomes" id="UP000783287"/>
    </source>
</evidence>
<dbReference type="InterPro" id="IPR051161">
    <property type="entry name" value="Mannose-6P_isomerase_type2"/>
</dbReference>
<dbReference type="Proteomes" id="UP000783287">
    <property type="component" value="Unassembled WGS sequence"/>
</dbReference>
<accession>A0A955L4J6</accession>
<keyword evidence="3" id="KW-0548">Nucleotidyltransferase</keyword>
<evidence type="ECO:0000259" key="1">
    <source>
        <dbReference type="Pfam" id="PF00483"/>
    </source>
</evidence>
<dbReference type="Pfam" id="PF00483">
    <property type="entry name" value="NTP_transferase"/>
    <property type="match status" value="1"/>
</dbReference>
<dbReference type="InterPro" id="IPR029044">
    <property type="entry name" value="Nucleotide-diphossugar_trans"/>
</dbReference>
<dbReference type="InterPro" id="IPR005835">
    <property type="entry name" value="NTP_transferase_dom"/>
</dbReference>
<name>A0A955L4J6_9BACT</name>
<dbReference type="EMBL" id="JAGQLK010000003">
    <property type="protein sequence ID" value="MCA9382760.1"/>
    <property type="molecule type" value="Genomic_DNA"/>
</dbReference>
<gene>
    <name evidence="3" type="ORF">KC909_00175</name>
</gene>
<dbReference type="SUPFAM" id="SSF53448">
    <property type="entry name" value="Nucleotide-diphospho-sugar transferases"/>
    <property type="match status" value="1"/>
</dbReference>
<protein>
    <submittedName>
        <fullName evidence="3">Mannose-1-phosphate guanylyltransferase</fullName>
    </submittedName>
</protein>
<dbReference type="InterPro" id="IPR054566">
    <property type="entry name" value="ManC/GMP-like_b-helix"/>
</dbReference>
<sequence length="289" mass="33083">ENIIVEPMVRDTAAAIAYAMLRISEKFPDEPVVIRWQNSLIKDPEAFIGALNEADQVFQNKEADFVYLTVPSRYPNTAVGWIKMDEKVRDLDNALGLYDFGGFTEKPNADTAQEYHDSGQYGWNPGCYITTPQFVLNSFKAKAPEFYEPMMRIKEAFGKENEWDVITEEFEKIEKISIDYALWEKLDHDGIKVVLADYGWFYVSTWKDLKIALQKETLDNITQGEVLTRDSNNNIIYNSDPDSFVTTFGVNDLAIINTPDGLLVCSMEKAEKIKELLAQIKEEGHEDYL</sequence>
<dbReference type="PANTHER" id="PTHR46390">
    <property type="entry name" value="MANNOSE-1-PHOSPHATE GUANYLYLTRANSFERASE"/>
    <property type="match status" value="1"/>
</dbReference>
<reference evidence="3" key="2">
    <citation type="journal article" date="2021" name="Microbiome">
        <title>Successional dynamics and alternative stable states in a saline activated sludge microbial community over 9 years.</title>
        <authorList>
            <person name="Wang Y."/>
            <person name="Ye J."/>
            <person name="Ju F."/>
            <person name="Liu L."/>
            <person name="Boyd J.A."/>
            <person name="Deng Y."/>
            <person name="Parks D.H."/>
            <person name="Jiang X."/>
            <person name="Yin X."/>
            <person name="Woodcroft B.J."/>
            <person name="Tyson G.W."/>
            <person name="Hugenholtz P."/>
            <person name="Polz M.F."/>
            <person name="Zhang T."/>
        </authorList>
    </citation>
    <scope>NUCLEOTIDE SEQUENCE</scope>
    <source>
        <strain evidence="3">HKST-UBA14</strain>
    </source>
</reference>
<feature type="domain" description="Nucleotidyl transferase" evidence="1">
    <location>
        <begin position="2"/>
        <end position="153"/>
    </location>
</feature>
<evidence type="ECO:0000313" key="3">
    <source>
        <dbReference type="EMBL" id="MCA9382760.1"/>
    </source>
</evidence>
<dbReference type="PANTHER" id="PTHR46390:SF1">
    <property type="entry name" value="MANNOSE-1-PHOSPHATE GUANYLYLTRANSFERASE"/>
    <property type="match status" value="1"/>
</dbReference>
<evidence type="ECO:0000259" key="2">
    <source>
        <dbReference type="Pfam" id="PF22640"/>
    </source>
</evidence>